<evidence type="ECO:0000313" key="1">
    <source>
        <dbReference type="EMBL" id="TYT74167.1"/>
    </source>
</evidence>
<proteinExistence type="predicted"/>
<dbReference type="Proteomes" id="UP000321899">
    <property type="component" value="Unassembled WGS sequence"/>
</dbReference>
<dbReference type="AlphaFoldDB" id="A0A5S5MEP7"/>
<name>A0A5S5MEP7_9BACT</name>
<comment type="caution">
    <text evidence="1">The sequence shown here is derived from an EMBL/GenBank/DDBJ whole genome shotgun (WGS) entry which is preliminary data.</text>
</comment>
<organism evidence="1 2">
    <name type="scientific">Desulfobotulus mexicanus</name>
    <dbReference type="NCBI Taxonomy" id="2586642"/>
    <lineage>
        <taxon>Bacteria</taxon>
        <taxon>Pseudomonadati</taxon>
        <taxon>Thermodesulfobacteriota</taxon>
        <taxon>Desulfobacteria</taxon>
        <taxon>Desulfobacterales</taxon>
        <taxon>Desulfobacteraceae</taxon>
        <taxon>Desulfobotulus</taxon>
    </lineage>
</organism>
<evidence type="ECO:0000313" key="2">
    <source>
        <dbReference type="Proteomes" id="UP000321899"/>
    </source>
</evidence>
<sequence>MNIKHCLIPGKGVNGLVFGMSEPQVEALFGEADFKDILNDAGTGKTRVLYYFDQGLTLYFDEEDAWRFGCFEVDSMQFDLFDQNIARLSKTQLKNFLQKNNINEIIEEKDEEQDCLEVDDLSASFYFEFDTLISVQMGFYTDEMDQPIWPAEES</sequence>
<reference evidence="1 2" key="1">
    <citation type="submission" date="2019-06" db="EMBL/GenBank/DDBJ databases">
        <title>Desulfobotulus mexicanus sp. nov., a novel sulfate-reducing bacterium isolated from the sediment of an alkaline crater lake in Mexico.</title>
        <authorList>
            <person name="Hirschler-Rea A."/>
        </authorList>
    </citation>
    <scope>NUCLEOTIDE SEQUENCE [LARGE SCALE GENOMIC DNA]</scope>
    <source>
        <strain evidence="1 2">PAR22N</strain>
    </source>
</reference>
<protein>
    <submittedName>
        <fullName evidence="1">Uncharacterized protein</fullName>
    </submittedName>
</protein>
<dbReference type="OrthoDB" id="8369615at2"/>
<dbReference type="EMBL" id="VDMB01000014">
    <property type="protein sequence ID" value="TYT74167.1"/>
    <property type="molecule type" value="Genomic_DNA"/>
</dbReference>
<keyword evidence="2" id="KW-1185">Reference proteome</keyword>
<gene>
    <name evidence="1" type="ORF">FIM25_11315</name>
</gene>
<accession>A0A5S5MEP7</accession>
<dbReference type="RefSeq" id="WP_139449362.1">
    <property type="nucleotide sequence ID" value="NZ_VDMB01000014.1"/>
</dbReference>